<dbReference type="Gene3D" id="3.30.70.1950">
    <property type="match status" value="1"/>
</dbReference>
<dbReference type="EMBL" id="CP002400">
    <property type="protein sequence ID" value="ADU25627.1"/>
    <property type="molecule type" value="Genomic_DNA"/>
</dbReference>
<evidence type="ECO:0000313" key="3">
    <source>
        <dbReference type="Proteomes" id="UP000001551"/>
    </source>
</evidence>
<proteinExistence type="inferred from homology"/>
<dbReference type="InterPro" id="IPR008681">
    <property type="entry name" value="Neg-reg_MecA"/>
</dbReference>
<evidence type="ECO:0000313" key="2">
    <source>
        <dbReference type="EMBL" id="ADU25627.1"/>
    </source>
</evidence>
<dbReference type="Pfam" id="PF05389">
    <property type="entry name" value="MecA"/>
    <property type="match status" value="1"/>
</dbReference>
<dbReference type="STRING" id="663278.Ethha_0036"/>
<dbReference type="KEGG" id="eha:Ethha_0036"/>
<protein>
    <recommendedName>
        <fullName evidence="4">Negative regulator of genetic competence</fullName>
    </recommendedName>
</protein>
<evidence type="ECO:0000256" key="1">
    <source>
        <dbReference type="ARBA" id="ARBA00005397"/>
    </source>
</evidence>
<organism evidence="2 3">
    <name type="scientific">Ethanoligenens harbinense (strain DSM 18485 / JCM 12961 / CGMCC 1.5033 / YUAN-3)</name>
    <dbReference type="NCBI Taxonomy" id="663278"/>
    <lineage>
        <taxon>Bacteria</taxon>
        <taxon>Bacillati</taxon>
        <taxon>Bacillota</taxon>
        <taxon>Clostridia</taxon>
        <taxon>Eubacteriales</taxon>
        <taxon>Oscillospiraceae</taxon>
        <taxon>Ethanoligenens</taxon>
    </lineage>
</organism>
<accession>E6U5G0</accession>
<comment type="similarity">
    <text evidence="1">Belongs to the MecA family.</text>
</comment>
<evidence type="ECO:0008006" key="4">
    <source>
        <dbReference type="Google" id="ProtNLM"/>
    </source>
</evidence>
<dbReference type="RefSeq" id="WP_013484008.1">
    <property type="nucleotide sequence ID" value="NC_014828.1"/>
</dbReference>
<dbReference type="HOGENOM" id="CLU_1376090_0_0_9"/>
<dbReference type="Proteomes" id="UP000001551">
    <property type="component" value="Chromosome"/>
</dbReference>
<gene>
    <name evidence="2" type="ordered locus">Ethha_0036</name>
</gene>
<dbReference type="eggNOG" id="COG4862">
    <property type="taxonomic scope" value="Bacteria"/>
</dbReference>
<dbReference type="AlphaFoldDB" id="E6U5G0"/>
<name>E6U5G0_ETHHY</name>
<reference evidence="2 3" key="1">
    <citation type="submission" date="2010-12" db="EMBL/GenBank/DDBJ databases">
        <title>Complete sequence of Ethanoligenens harbinense YUAN-3.</title>
        <authorList>
            <person name="Lucas S."/>
            <person name="Copeland A."/>
            <person name="Lapidus A."/>
            <person name="Cheng J.-F."/>
            <person name="Bruce D."/>
            <person name="Goodwin L."/>
            <person name="Pitluck S."/>
            <person name="Chertkov O."/>
            <person name="Misra M."/>
            <person name="Detter J.C."/>
            <person name="Han C."/>
            <person name="Tapia R."/>
            <person name="Land M."/>
            <person name="Hauser L."/>
            <person name="Jeffries C."/>
            <person name="Kyrpides N."/>
            <person name="Ivanova N."/>
            <person name="Mikhailova N."/>
            <person name="Wang A."/>
            <person name="Mouttaki H."/>
            <person name="He Z."/>
            <person name="Zhou J."/>
            <person name="Hemme C.L."/>
            <person name="Woyke T."/>
        </authorList>
    </citation>
    <scope>NUCLEOTIDE SEQUENCE [LARGE SCALE GENOMIC DNA]</scope>
    <source>
        <strain evidence="3">DSM 18485 / JCM 12961 / CGMCC 1.5033 / YUAN-3</strain>
    </source>
</reference>
<sequence>MNIEKLSPDKLRVTLESAELDRYDLDYISISNESPGTQRMLKDILLAAFSSVGFSTKGSRLFIEVLPGKNEGCVLYLTKVEETHSGAGGDAPAPRRAKTSHGGYLLACHTLEDLIGAVGRFTEYPDIPLHRSALYSLNGEYHLAFSPVRFGLDHARMRALLAELSEYGQAEEATPLREAVLAEHGSTIQQDRAVEQFIRYFQ</sequence>
<dbReference type="InterPro" id="IPR038471">
    <property type="entry name" value="MecA_C_sf"/>
</dbReference>
<keyword evidence="3" id="KW-1185">Reference proteome</keyword>